<name>A0AA38J696_9AGAR</name>
<dbReference type="AlphaFoldDB" id="A0AA38J696"/>
<dbReference type="EMBL" id="JANVFO010000126">
    <property type="protein sequence ID" value="KAJ3711081.1"/>
    <property type="molecule type" value="Genomic_DNA"/>
</dbReference>
<organism evidence="1 2">
    <name type="scientific">Lentinula guzmanii</name>
    <dbReference type="NCBI Taxonomy" id="2804957"/>
    <lineage>
        <taxon>Eukaryota</taxon>
        <taxon>Fungi</taxon>
        <taxon>Dikarya</taxon>
        <taxon>Basidiomycota</taxon>
        <taxon>Agaricomycotina</taxon>
        <taxon>Agaricomycetes</taxon>
        <taxon>Agaricomycetidae</taxon>
        <taxon>Agaricales</taxon>
        <taxon>Marasmiineae</taxon>
        <taxon>Omphalotaceae</taxon>
        <taxon>Lentinula</taxon>
    </lineage>
</organism>
<evidence type="ECO:0000313" key="2">
    <source>
        <dbReference type="Proteomes" id="UP001176059"/>
    </source>
</evidence>
<gene>
    <name evidence="1" type="ORF">DFJ43DRAFT_1044457</name>
</gene>
<proteinExistence type="predicted"/>
<accession>A0AA38J696</accession>
<reference evidence="1" key="1">
    <citation type="submission" date="2022-08" db="EMBL/GenBank/DDBJ databases">
        <authorList>
            <consortium name="DOE Joint Genome Institute"/>
            <person name="Min B."/>
            <person name="Sierra-Patev S."/>
            <person name="Naranjo-Ortiz M."/>
            <person name="Looney B."/>
            <person name="Konkel Z."/>
            <person name="Slot J.C."/>
            <person name="Sakamoto Y."/>
            <person name="Steenwyk J.L."/>
            <person name="Rokas A."/>
            <person name="Carro J."/>
            <person name="Camarero S."/>
            <person name="Ferreira P."/>
            <person name="Molpeceres G."/>
            <person name="Ruiz-duenas F.J."/>
            <person name="Serrano A."/>
            <person name="Henrissat B."/>
            <person name="Drula E."/>
            <person name="Hughes K.W."/>
            <person name="Mata J.L."/>
            <person name="Ishikawa N.K."/>
            <person name="Vargas-Isla R."/>
            <person name="Ushijima S."/>
            <person name="Smith C.A."/>
            <person name="Ahrendt S."/>
            <person name="Andreopoulos W."/>
            <person name="He G."/>
            <person name="LaButti K."/>
            <person name="Lipzen A."/>
            <person name="Ng V."/>
            <person name="Riley R."/>
            <person name="Sandor L."/>
            <person name="Barry K."/>
            <person name="Martinez A.T."/>
            <person name="Xiao Y."/>
            <person name="Gibbons J.G."/>
            <person name="Terashima K."/>
            <person name="Hibbett D.S."/>
            <person name="Grigoriev I.V."/>
        </authorList>
    </citation>
    <scope>NUCLEOTIDE SEQUENCE</scope>
    <source>
        <strain evidence="1">ET3784</strain>
    </source>
</reference>
<dbReference type="Proteomes" id="UP001176059">
    <property type="component" value="Unassembled WGS sequence"/>
</dbReference>
<protein>
    <submittedName>
        <fullName evidence="1">Uncharacterized protein</fullName>
    </submittedName>
</protein>
<sequence>MNSCDNFHMVTTYTEHLESCTYPVPKSTMRIFVVSGKRFFVLVESTPVIRLDVLVENDSEDEAHSPRLPHTHSRYLSQRDSKTIDKFWITIRRNLGIATCPSTGS</sequence>
<comment type="caution">
    <text evidence="1">The sequence shown here is derived from an EMBL/GenBank/DDBJ whole genome shotgun (WGS) entry which is preliminary data.</text>
</comment>
<evidence type="ECO:0000313" key="1">
    <source>
        <dbReference type="EMBL" id="KAJ3711081.1"/>
    </source>
</evidence>
<reference evidence="1" key="2">
    <citation type="journal article" date="2023" name="Proc. Natl. Acad. Sci. U.S.A.">
        <title>A global phylogenomic analysis of the shiitake genus Lentinula.</title>
        <authorList>
            <person name="Sierra-Patev S."/>
            <person name="Min B."/>
            <person name="Naranjo-Ortiz M."/>
            <person name="Looney B."/>
            <person name="Konkel Z."/>
            <person name="Slot J.C."/>
            <person name="Sakamoto Y."/>
            <person name="Steenwyk J.L."/>
            <person name="Rokas A."/>
            <person name="Carro J."/>
            <person name="Camarero S."/>
            <person name="Ferreira P."/>
            <person name="Molpeceres G."/>
            <person name="Ruiz-Duenas F.J."/>
            <person name="Serrano A."/>
            <person name="Henrissat B."/>
            <person name="Drula E."/>
            <person name="Hughes K.W."/>
            <person name="Mata J.L."/>
            <person name="Ishikawa N.K."/>
            <person name="Vargas-Isla R."/>
            <person name="Ushijima S."/>
            <person name="Smith C.A."/>
            <person name="Donoghue J."/>
            <person name="Ahrendt S."/>
            <person name="Andreopoulos W."/>
            <person name="He G."/>
            <person name="LaButti K."/>
            <person name="Lipzen A."/>
            <person name="Ng V."/>
            <person name="Riley R."/>
            <person name="Sandor L."/>
            <person name="Barry K."/>
            <person name="Martinez A.T."/>
            <person name="Xiao Y."/>
            <person name="Gibbons J.G."/>
            <person name="Terashima K."/>
            <person name="Grigoriev I.V."/>
            <person name="Hibbett D."/>
        </authorList>
    </citation>
    <scope>NUCLEOTIDE SEQUENCE</scope>
    <source>
        <strain evidence="1">ET3784</strain>
    </source>
</reference>
<keyword evidence="2" id="KW-1185">Reference proteome</keyword>